<keyword evidence="1" id="KW-0175">Coiled coil</keyword>
<keyword evidence="4" id="KW-0496">Mitochondrion</keyword>
<reference evidence="3 5" key="1">
    <citation type="submission" date="2015-02" db="EMBL/GenBank/DDBJ databases">
        <authorList>
            <person name="Chooi Y.-H."/>
        </authorList>
    </citation>
    <scope>NUCLEOTIDE SEQUENCE [LARGE SCALE GENOMIC DNA]</scope>
    <source>
        <strain evidence="3">E3</strain>
    </source>
</reference>
<feature type="coiled-coil region" evidence="1">
    <location>
        <begin position="81"/>
        <end position="108"/>
    </location>
</feature>
<geneLocation type="mitochondrion" evidence="4"/>
<evidence type="ECO:0000313" key="3">
    <source>
        <dbReference type="EMBL" id="CEO96715.1"/>
    </source>
</evidence>
<name>A0A0G4INH3_PLABS</name>
<reference evidence="4 6" key="2">
    <citation type="submission" date="2018-03" db="EMBL/GenBank/DDBJ databases">
        <authorList>
            <person name="Fogelqvist J."/>
        </authorList>
    </citation>
    <scope>NUCLEOTIDE SEQUENCE [LARGE SCALE GENOMIC DNA]</scope>
</reference>
<evidence type="ECO:0000313" key="6">
    <source>
        <dbReference type="Proteomes" id="UP000290189"/>
    </source>
</evidence>
<dbReference type="Pfam" id="PF03357">
    <property type="entry name" value="Snf7"/>
    <property type="match status" value="1"/>
</dbReference>
<dbReference type="Gene3D" id="6.10.140.1230">
    <property type="match status" value="1"/>
</dbReference>
<dbReference type="InterPro" id="IPR005024">
    <property type="entry name" value="Snf7_fam"/>
</dbReference>
<dbReference type="OMA" id="MEMSEEM"/>
<dbReference type="AlphaFoldDB" id="A0A0G4INH3"/>
<protein>
    <recommendedName>
        <fullName evidence="7">Charged multivesicular body protein 2a</fullName>
    </recommendedName>
</protein>
<dbReference type="Proteomes" id="UP000039324">
    <property type="component" value="Unassembled WGS sequence"/>
</dbReference>
<evidence type="ECO:0008006" key="7">
    <source>
        <dbReference type="Google" id="ProtNLM"/>
    </source>
</evidence>
<evidence type="ECO:0000313" key="4">
    <source>
        <dbReference type="EMBL" id="SPQ95378.1"/>
    </source>
</evidence>
<dbReference type="OrthoDB" id="10252926at2759"/>
<gene>
    <name evidence="3" type="ORF">PBRA_005319</name>
    <name evidence="4" type="ORF">PLBR_LOCUS2593</name>
</gene>
<evidence type="ECO:0000256" key="1">
    <source>
        <dbReference type="SAM" id="Coils"/>
    </source>
</evidence>
<dbReference type="EMBL" id="OVEO01000004">
    <property type="protein sequence ID" value="SPQ95378.1"/>
    <property type="molecule type" value="Genomic_DNA"/>
</dbReference>
<dbReference type="GO" id="GO:0007034">
    <property type="term" value="P:vacuolar transport"/>
    <property type="evidence" value="ECO:0007669"/>
    <property type="project" value="InterPro"/>
</dbReference>
<dbReference type="PANTHER" id="PTHR10476">
    <property type="entry name" value="CHARGED MULTIVESICULAR BODY PROTEIN"/>
    <property type="match status" value="1"/>
</dbReference>
<proteinExistence type="predicted"/>
<dbReference type="EMBL" id="CDSF01000076">
    <property type="protein sequence ID" value="CEO96715.1"/>
    <property type="molecule type" value="Genomic_DNA"/>
</dbReference>
<dbReference type="Proteomes" id="UP000290189">
    <property type="component" value="Unassembled WGS sequence"/>
</dbReference>
<keyword evidence="5" id="KW-1185">Reference proteome</keyword>
<dbReference type="STRING" id="37360.A0A0G4INH3"/>
<feature type="region of interest" description="Disordered" evidence="2">
    <location>
        <begin position="244"/>
        <end position="268"/>
    </location>
</feature>
<evidence type="ECO:0000313" key="5">
    <source>
        <dbReference type="Proteomes" id="UP000039324"/>
    </source>
</evidence>
<accession>A0A0G4INH3</accession>
<evidence type="ECO:0000256" key="2">
    <source>
        <dbReference type="SAM" id="MobiDB-lite"/>
    </source>
</evidence>
<organism evidence="3 5">
    <name type="scientific">Plasmodiophora brassicae</name>
    <name type="common">Clubroot disease agent</name>
    <dbReference type="NCBI Taxonomy" id="37360"/>
    <lineage>
        <taxon>Eukaryota</taxon>
        <taxon>Sar</taxon>
        <taxon>Rhizaria</taxon>
        <taxon>Endomyxa</taxon>
        <taxon>Phytomyxea</taxon>
        <taxon>Plasmodiophorida</taxon>
        <taxon>Plasmodiophoridae</taxon>
        <taxon>Plasmodiophora</taxon>
    </lineage>
</organism>
<sequence>MGHTRTRFETGATARVALQCSGRLCRREIIILGTAAASCHKNIRRRLPRKPNGGPRTPPPATMMGLFAKRKTTKEIVREQKRMVDKAIRGLERERQGMERQEKKLIMEMKTMAKKGQDSSVRIMAKDLVRIRKHQEKFLNMCAQLRAISLQMTEVSSTAMLAESMSKVTKSMGVLSQQIKLPALQKIMIEFAKQSEQMEMKQEMLTDAVDDAMQNEEDEEEQDAIVGQVLDEIGINLGQQLVSAHRAAPQEEVQQDNELENRLNNLKK</sequence>